<dbReference type="Proteomes" id="UP000450917">
    <property type="component" value="Unassembled WGS sequence"/>
</dbReference>
<reference evidence="1 2" key="1">
    <citation type="submission" date="2019-11" db="EMBL/GenBank/DDBJ databases">
        <title>Draft genome sequences of five Paenibacillus species of dairy origin.</title>
        <authorList>
            <person name="Olajide A.M."/>
            <person name="Chen S."/>
            <person name="Lapointe G."/>
        </authorList>
    </citation>
    <scope>NUCLEOTIDE SEQUENCE [LARGE SCALE GENOMIC DNA]</scope>
    <source>
        <strain evidence="1 2">2CS3</strain>
    </source>
</reference>
<gene>
    <name evidence="1" type="ORF">GNP93_16385</name>
</gene>
<protein>
    <recommendedName>
        <fullName evidence="3">Inhibitor of sigma-G Gin</fullName>
    </recommendedName>
</protein>
<sequence length="46" mass="5254">MPMVCEVCGVEEEAEGATLQAHLHLCADCRKDRQQPEWFVPTHEDN</sequence>
<evidence type="ECO:0000313" key="1">
    <source>
        <dbReference type="EMBL" id="MUG72250.1"/>
    </source>
</evidence>
<keyword evidence="2" id="KW-1185">Reference proteome</keyword>
<name>A0A7X3CSX7_9BACL</name>
<proteinExistence type="predicted"/>
<accession>A0A7X3CSX7</accession>
<dbReference type="AlphaFoldDB" id="A0A7X3CSX7"/>
<comment type="caution">
    <text evidence="1">The sequence shown here is derived from an EMBL/GenBank/DDBJ whole genome shotgun (WGS) entry which is preliminary data.</text>
</comment>
<evidence type="ECO:0000313" key="2">
    <source>
        <dbReference type="Proteomes" id="UP000450917"/>
    </source>
</evidence>
<organism evidence="1 2">
    <name type="scientific">Paenibacillus validus</name>
    <dbReference type="NCBI Taxonomy" id="44253"/>
    <lineage>
        <taxon>Bacteria</taxon>
        <taxon>Bacillati</taxon>
        <taxon>Bacillota</taxon>
        <taxon>Bacilli</taxon>
        <taxon>Bacillales</taxon>
        <taxon>Paenibacillaceae</taxon>
        <taxon>Paenibacillus</taxon>
    </lineage>
</organism>
<evidence type="ECO:0008006" key="3">
    <source>
        <dbReference type="Google" id="ProtNLM"/>
    </source>
</evidence>
<dbReference type="RefSeq" id="WP_155615095.1">
    <property type="nucleotide sequence ID" value="NZ_JARTHJ010000081.1"/>
</dbReference>
<dbReference type="EMBL" id="WNZX01000013">
    <property type="protein sequence ID" value="MUG72250.1"/>
    <property type="molecule type" value="Genomic_DNA"/>
</dbReference>